<feature type="binding site" evidence="7">
    <location>
        <position position="43"/>
    </location>
    <ligand>
        <name>Zn(2+)</name>
        <dbReference type="ChEBI" id="CHEBI:29105"/>
    </ligand>
</feature>
<evidence type="ECO:0000256" key="6">
    <source>
        <dbReference type="ARBA" id="ARBA00048348"/>
    </source>
</evidence>
<keyword evidence="4 7" id="KW-0862">Zinc</keyword>
<evidence type="ECO:0000256" key="5">
    <source>
        <dbReference type="ARBA" id="ARBA00023239"/>
    </source>
</evidence>
<feature type="binding site" evidence="7">
    <location>
        <position position="104"/>
    </location>
    <ligand>
        <name>Zn(2+)</name>
        <dbReference type="ChEBI" id="CHEBI:29105"/>
    </ligand>
</feature>
<evidence type="ECO:0000256" key="3">
    <source>
        <dbReference type="ARBA" id="ARBA00022723"/>
    </source>
</evidence>
<dbReference type="EMBL" id="BMYV01000001">
    <property type="protein sequence ID" value="GGX58566.1"/>
    <property type="molecule type" value="Genomic_DNA"/>
</dbReference>
<dbReference type="RefSeq" id="WP_189580859.1">
    <property type="nucleotide sequence ID" value="NZ_BMYV01000001.1"/>
</dbReference>
<evidence type="ECO:0000256" key="1">
    <source>
        <dbReference type="ARBA" id="ARBA00006217"/>
    </source>
</evidence>
<evidence type="ECO:0000256" key="8">
    <source>
        <dbReference type="RuleBase" id="RU003956"/>
    </source>
</evidence>
<dbReference type="InterPro" id="IPR001765">
    <property type="entry name" value="Carbonic_anhydrase"/>
</dbReference>
<keyword evidence="5 8" id="KW-0456">Lyase</keyword>
<dbReference type="Proteomes" id="UP000600865">
    <property type="component" value="Unassembled WGS sequence"/>
</dbReference>
<gene>
    <name evidence="9" type="ORF">GCM10011309_04900</name>
</gene>
<dbReference type="SUPFAM" id="SSF53056">
    <property type="entry name" value="beta-carbonic anhydrase, cab"/>
    <property type="match status" value="1"/>
</dbReference>
<dbReference type="Pfam" id="PF00484">
    <property type="entry name" value="Pro_CA"/>
    <property type="match status" value="1"/>
</dbReference>
<dbReference type="SMART" id="SM00947">
    <property type="entry name" value="Pro_CA"/>
    <property type="match status" value="1"/>
</dbReference>
<dbReference type="PANTHER" id="PTHR11002:SF76">
    <property type="entry name" value="CARBONIC ANHYDRASE"/>
    <property type="match status" value="1"/>
</dbReference>
<evidence type="ECO:0000313" key="9">
    <source>
        <dbReference type="EMBL" id="GGX58566.1"/>
    </source>
</evidence>
<comment type="catalytic activity">
    <reaction evidence="6 8">
        <text>hydrogencarbonate + H(+) = CO2 + H2O</text>
        <dbReference type="Rhea" id="RHEA:10748"/>
        <dbReference type="ChEBI" id="CHEBI:15377"/>
        <dbReference type="ChEBI" id="CHEBI:15378"/>
        <dbReference type="ChEBI" id="CHEBI:16526"/>
        <dbReference type="ChEBI" id="CHEBI:17544"/>
        <dbReference type="EC" id="4.2.1.1"/>
    </reaction>
</comment>
<evidence type="ECO:0000313" key="10">
    <source>
        <dbReference type="Proteomes" id="UP000600865"/>
    </source>
</evidence>
<dbReference type="EC" id="4.2.1.1" evidence="2 8"/>
<name>A0A918NCZ7_9PROT</name>
<dbReference type="GO" id="GO:0004089">
    <property type="term" value="F:carbonate dehydratase activity"/>
    <property type="evidence" value="ECO:0007669"/>
    <property type="project" value="UniProtKB-UniRule"/>
</dbReference>
<dbReference type="Gene3D" id="3.40.1050.10">
    <property type="entry name" value="Carbonic anhydrase"/>
    <property type="match status" value="1"/>
</dbReference>
<reference evidence="9 10" key="1">
    <citation type="journal article" date="2014" name="Int. J. Syst. Evol. Microbiol.">
        <title>Complete genome sequence of Corynebacterium casei LMG S-19264T (=DSM 44701T), isolated from a smear-ripened cheese.</title>
        <authorList>
            <consortium name="US DOE Joint Genome Institute (JGI-PGF)"/>
            <person name="Walter F."/>
            <person name="Albersmeier A."/>
            <person name="Kalinowski J."/>
            <person name="Ruckert C."/>
        </authorList>
    </citation>
    <scope>NUCLEOTIDE SEQUENCE [LARGE SCALE GENOMIC DNA]</scope>
    <source>
        <strain evidence="9 10">KCTC 23968</strain>
    </source>
</reference>
<dbReference type="PROSITE" id="PS00705">
    <property type="entry name" value="PROK_CO2_ANHYDRASE_2"/>
    <property type="match status" value="1"/>
</dbReference>
<evidence type="ECO:0000256" key="7">
    <source>
        <dbReference type="PIRSR" id="PIRSR601765-1"/>
    </source>
</evidence>
<dbReference type="GO" id="GO:0015976">
    <property type="term" value="P:carbon utilization"/>
    <property type="evidence" value="ECO:0007669"/>
    <property type="project" value="InterPro"/>
</dbReference>
<dbReference type="AlphaFoldDB" id="A0A918NCZ7"/>
<keyword evidence="3 7" id="KW-0479">Metal-binding</keyword>
<feature type="binding site" evidence="7">
    <location>
        <position position="107"/>
    </location>
    <ligand>
        <name>Zn(2+)</name>
        <dbReference type="ChEBI" id="CHEBI:29105"/>
    </ligand>
</feature>
<evidence type="ECO:0000256" key="2">
    <source>
        <dbReference type="ARBA" id="ARBA00012925"/>
    </source>
</evidence>
<comment type="cofactor">
    <cofactor evidence="7">
        <name>Zn(2+)</name>
        <dbReference type="ChEBI" id="CHEBI:29105"/>
    </cofactor>
    <text evidence="7">Binds 1 zinc ion per subunit.</text>
</comment>
<keyword evidence="10" id="KW-1185">Reference proteome</keyword>
<dbReference type="PROSITE" id="PS00704">
    <property type="entry name" value="PROK_CO2_ANHYDRASE_1"/>
    <property type="match status" value="1"/>
</dbReference>
<comment type="function">
    <text evidence="8">Reversible hydration of carbon dioxide.</text>
</comment>
<organism evidence="9 10">
    <name type="scientific">Litorimonas cladophorae</name>
    <dbReference type="NCBI Taxonomy" id="1220491"/>
    <lineage>
        <taxon>Bacteria</taxon>
        <taxon>Pseudomonadati</taxon>
        <taxon>Pseudomonadota</taxon>
        <taxon>Alphaproteobacteria</taxon>
        <taxon>Maricaulales</taxon>
        <taxon>Robiginitomaculaceae</taxon>
    </lineage>
</organism>
<evidence type="ECO:0000256" key="4">
    <source>
        <dbReference type="ARBA" id="ARBA00022833"/>
    </source>
</evidence>
<accession>A0A918NCZ7</accession>
<sequence length="216" mass="23827">MVGMEKLIKGYQSFRAGDYAHQKALYEELGRNGQNPDIMLIACADSRVDPTDIFDAYPGQMFVARNVANLVPPPDANESYHGTTAAIEYAVKVIGVGTIVVMGHESCGGIQGCIAGLGRKPEGGYVNKWLSQINHVCDRVSERNLSDPEMQFEMELETVRQSLTNLMKYDFVRERVEAGELQLLGAYFSIIQARLMLADENGDFKLIDVAPTDSDA</sequence>
<dbReference type="InterPro" id="IPR015892">
    <property type="entry name" value="Carbonic_anhydrase_CS"/>
</dbReference>
<comment type="caution">
    <text evidence="9">The sequence shown here is derived from an EMBL/GenBank/DDBJ whole genome shotgun (WGS) entry which is preliminary data.</text>
</comment>
<dbReference type="InterPro" id="IPR036874">
    <property type="entry name" value="Carbonic_anhydrase_sf"/>
</dbReference>
<feature type="binding site" evidence="7">
    <location>
        <position position="45"/>
    </location>
    <ligand>
        <name>Zn(2+)</name>
        <dbReference type="ChEBI" id="CHEBI:29105"/>
    </ligand>
</feature>
<dbReference type="GO" id="GO:0008270">
    <property type="term" value="F:zinc ion binding"/>
    <property type="evidence" value="ECO:0007669"/>
    <property type="project" value="UniProtKB-UniRule"/>
</dbReference>
<dbReference type="PANTHER" id="PTHR11002">
    <property type="entry name" value="CARBONIC ANHYDRASE"/>
    <property type="match status" value="1"/>
</dbReference>
<proteinExistence type="inferred from homology"/>
<protein>
    <recommendedName>
        <fullName evidence="2 8">Carbonic anhydrase</fullName>
        <ecNumber evidence="2 8">4.2.1.1</ecNumber>
    </recommendedName>
    <alternativeName>
        <fullName evidence="8">Carbonate dehydratase</fullName>
    </alternativeName>
</protein>
<comment type="similarity">
    <text evidence="1 8">Belongs to the beta-class carbonic anhydrase family.</text>
</comment>